<dbReference type="Proteomes" id="UP001054945">
    <property type="component" value="Unassembled WGS sequence"/>
</dbReference>
<evidence type="ECO:0000256" key="1">
    <source>
        <dbReference type="SAM" id="Phobius"/>
    </source>
</evidence>
<keyword evidence="2" id="KW-0732">Signal</keyword>
<evidence type="ECO:0000313" key="3">
    <source>
        <dbReference type="EMBL" id="GIY05069.1"/>
    </source>
</evidence>
<reference evidence="3 4" key="1">
    <citation type="submission" date="2021-06" db="EMBL/GenBank/DDBJ databases">
        <title>Caerostris extrusa draft genome.</title>
        <authorList>
            <person name="Kono N."/>
            <person name="Arakawa K."/>
        </authorList>
    </citation>
    <scope>NUCLEOTIDE SEQUENCE [LARGE SCALE GENOMIC DNA]</scope>
</reference>
<protein>
    <submittedName>
        <fullName evidence="3">Uncharacterized protein</fullName>
    </submittedName>
</protein>
<evidence type="ECO:0000313" key="4">
    <source>
        <dbReference type="Proteomes" id="UP001054945"/>
    </source>
</evidence>
<keyword evidence="1" id="KW-0812">Transmembrane</keyword>
<keyword evidence="4" id="KW-1185">Reference proteome</keyword>
<accession>A0AAV4Q8Z4</accession>
<feature type="chain" id="PRO_5043640979" evidence="2">
    <location>
        <begin position="23"/>
        <end position="91"/>
    </location>
</feature>
<comment type="caution">
    <text evidence="3">The sequence shown here is derived from an EMBL/GenBank/DDBJ whole genome shotgun (WGS) entry which is preliminary data.</text>
</comment>
<proteinExistence type="predicted"/>
<feature type="transmembrane region" description="Helical" evidence="1">
    <location>
        <begin position="46"/>
        <end position="70"/>
    </location>
</feature>
<name>A0AAV4Q8Z4_CAEEX</name>
<gene>
    <name evidence="3" type="primary">AVEN_148683_1</name>
    <name evidence="3" type="ORF">CEXT_390401</name>
</gene>
<evidence type="ECO:0000256" key="2">
    <source>
        <dbReference type="SAM" id="SignalP"/>
    </source>
</evidence>
<dbReference type="EMBL" id="BPLR01005798">
    <property type="protein sequence ID" value="GIY05069.1"/>
    <property type="molecule type" value="Genomic_DNA"/>
</dbReference>
<sequence length="91" mass="10035">MIGILFAIAIFLLNFENSWVVCQIAPYDFGISTKGEREGELSPAAIAGLSFGVVAVVAGLGVTILFCYYVHKKQKEQEKSTRFLVPSSERY</sequence>
<feature type="signal peptide" evidence="2">
    <location>
        <begin position="1"/>
        <end position="22"/>
    </location>
</feature>
<keyword evidence="1" id="KW-1133">Transmembrane helix</keyword>
<organism evidence="3 4">
    <name type="scientific">Caerostris extrusa</name>
    <name type="common">Bark spider</name>
    <name type="synonym">Caerostris bankana</name>
    <dbReference type="NCBI Taxonomy" id="172846"/>
    <lineage>
        <taxon>Eukaryota</taxon>
        <taxon>Metazoa</taxon>
        <taxon>Ecdysozoa</taxon>
        <taxon>Arthropoda</taxon>
        <taxon>Chelicerata</taxon>
        <taxon>Arachnida</taxon>
        <taxon>Araneae</taxon>
        <taxon>Araneomorphae</taxon>
        <taxon>Entelegynae</taxon>
        <taxon>Araneoidea</taxon>
        <taxon>Araneidae</taxon>
        <taxon>Caerostris</taxon>
    </lineage>
</organism>
<keyword evidence="1" id="KW-0472">Membrane</keyword>
<dbReference type="AlphaFoldDB" id="A0AAV4Q8Z4"/>